<feature type="compositionally biased region" description="Polar residues" evidence="1">
    <location>
        <begin position="82"/>
        <end position="95"/>
    </location>
</feature>
<name>A0A0C9WAZ6_9AGAM</name>
<protein>
    <recommendedName>
        <fullName evidence="4">Autophagy-related protein 13</fullName>
    </recommendedName>
</protein>
<evidence type="ECO:0000313" key="3">
    <source>
        <dbReference type="Proteomes" id="UP000053820"/>
    </source>
</evidence>
<feature type="compositionally biased region" description="Basic and acidic residues" evidence="1">
    <location>
        <begin position="365"/>
        <end position="383"/>
    </location>
</feature>
<organism evidence="2 3">
    <name type="scientific">Hydnomerulius pinastri MD-312</name>
    <dbReference type="NCBI Taxonomy" id="994086"/>
    <lineage>
        <taxon>Eukaryota</taxon>
        <taxon>Fungi</taxon>
        <taxon>Dikarya</taxon>
        <taxon>Basidiomycota</taxon>
        <taxon>Agaricomycotina</taxon>
        <taxon>Agaricomycetes</taxon>
        <taxon>Agaricomycetidae</taxon>
        <taxon>Boletales</taxon>
        <taxon>Boletales incertae sedis</taxon>
        <taxon>Leucogyrophana</taxon>
    </lineage>
</organism>
<feature type="compositionally biased region" description="Low complexity" evidence="1">
    <location>
        <begin position="179"/>
        <end position="206"/>
    </location>
</feature>
<proteinExistence type="predicted"/>
<dbReference type="EMBL" id="KN839868">
    <property type="protein sequence ID" value="KIJ60811.1"/>
    <property type="molecule type" value="Genomic_DNA"/>
</dbReference>
<keyword evidence="3" id="KW-1185">Reference proteome</keyword>
<feature type="region of interest" description="Disordered" evidence="1">
    <location>
        <begin position="396"/>
        <end position="485"/>
    </location>
</feature>
<sequence length="485" mass="50065">MGTLSLTAKYLTSPNFQLDELESLLSSRFLSLDEGPDFTPTLVKNQQRDSMSGLPGSLPLRTSLPKSPPSSVAGQFVLPPTHSRTSSIPGSQSPRNAALPMSRTSTNMVTGGSTSALSVASSRQEGSTTWSKDEGHPLSGLAARVRKESTSTTARSSMDLPSAPGPLPIRRPNINPVHPFKSSTLSSGSPSIHSPSPSLRQPSPLSTGTALPTLPGRPTQTSPNSSRVPPSPIGITRPSPPFAPSSLGDRRSLASAEGGESSPGHPPRKRYSSSFGHRYAASGGGGSEGSPGSTGERKEGGGERQGAASFLGANTDDDEISIFVQEIDARRPLSSTSRQPLSGSEGSGGAGHQRHGSGGTSAGGDSKRSSTEPMLTREAEVDERLKHMNEVFLASLEGFKSGSSRRRESASASGSGRGDESGGEGSNSQSSSLSGYRGVGGGSGDVSRPRLGSMRSVSANDVASSGGSAEVMGRLELDDDSRRRR</sequence>
<feature type="compositionally biased region" description="Polar residues" evidence="1">
    <location>
        <begin position="455"/>
        <end position="467"/>
    </location>
</feature>
<feature type="region of interest" description="Disordered" evidence="1">
    <location>
        <begin position="40"/>
        <end position="383"/>
    </location>
</feature>
<evidence type="ECO:0000313" key="2">
    <source>
        <dbReference type="EMBL" id="KIJ60811.1"/>
    </source>
</evidence>
<reference evidence="2 3" key="1">
    <citation type="submission" date="2014-04" db="EMBL/GenBank/DDBJ databases">
        <title>Evolutionary Origins and Diversification of the Mycorrhizal Mutualists.</title>
        <authorList>
            <consortium name="DOE Joint Genome Institute"/>
            <consortium name="Mycorrhizal Genomics Consortium"/>
            <person name="Kohler A."/>
            <person name="Kuo A."/>
            <person name="Nagy L.G."/>
            <person name="Floudas D."/>
            <person name="Copeland A."/>
            <person name="Barry K.W."/>
            <person name="Cichocki N."/>
            <person name="Veneault-Fourrey C."/>
            <person name="LaButti K."/>
            <person name="Lindquist E.A."/>
            <person name="Lipzen A."/>
            <person name="Lundell T."/>
            <person name="Morin E."/>
            <person name="Murat C."/>
            <person name="Riley R."/>
            <person name="Ohm R."/>
            <person name="Sun H."/>
            <person name="Tunlid A."/>
            <person name="Henrissat B."/>
            <person name="Grigoriev I.V."/>
            <person name="Hibbett D.S."/>
            <person name="Martin F."/>
        </authorList>
    </citation>
    <scope>NUCLEOTIDE SEQUENCE [LARGE SCALE GENOMIC DNA]</scope>
    <source>
        <strain evidence="2 3">MD-312</strain>
    </source>
</reference>
<feature type="compositionally biased region" description="Polar residues" evidence="1">
    <location>
        <begin position="102"/>
        <end position="130"/>
    </location>
</feature>
<evidence type="ECO:0000256" key="1">
    <source>
        <dbReference type="SAM" id="MobiDB-lite"/>
    </source>
</evidence>
<feature type="compositionally biased region" description="Polar residues" evidence="1">
    <location>
        <begin position="333"/>
        <end position="344"/>
    </location>
</feature>
<dbReference type="AlphaFoldDB" id="A0A0C9WAZ6"/>
<feature type="compositionally biased region" description="Gly residues" evidence="1">
    <location>
        <begin position="345"/>
        <end position="362"/>
    </location>
</feature>
<dbReference type="OrthoDB" id="70161at2759"/>
<accession>A0A0C9WAZ6</accession>
<feature type="compositionally biased region" description="Basic and acidic residues" evidence="1">
    <location>
        <begin position="473"/>
        <end position="485"/>
    </location>
</feature>
<evidence type="ECO:0008006" key="4">
    <source>
        <dbReference type="Google" id="ProtNLM"/>
    </source>
</evidence>
<dbReference type="HOGENOM" id="CLU_011810_0_0_1"/>
<dbReference type="Proteomes" id="UP000053820">
    <property type="component" value="Unassembled WGS sequence"/>
</dbReference>
<feature type="compositionally biased region" description="Low complexity" evidence="1">
    <location>
        <begin position="426"/>
        <end position="436"/>
    </location>
</feature>
<gene>
    <name evidence="2" type="ORF">HYDPIDRAFT_97800</name>
</gene>
<feature type="compositionally biased region" description="Polar residues" evidence="1">
    <location>
        <begin position="218"/>
        <end position="228"/>
    </location>
</feature>